<keyword evidence="2" id="KW-0732">Signal</keyword>
<gene>
    <name evidence="3" type="ORF">OsJ_04638</name>
</gene>
<feature type="signal peptide" evidence="2">
    <location>
        <begin position="1"/>
        <end position="22"/>
    </location>
</feature>
<evidence type="ECO:0000313" key="3">
    <source>
        <dbReference type="EMBL" id="EEE55942.1"/>
    </source>
</evidence>
<organism evidence="3">
    <name type="scientific">Oryza sativa subsp. japonica</name>
    <name type="common">Rice</name>
    <dbReference type="NCBI Taxonomy" id="39947"/>
    <lineage>
        <taxon>Eukaryota</taxon>
        <taxon>Viridiplantae</taxon>
        <taxon>Streptophyta</taxon>
        <taxon>Embryophyta</taxon>
        <taxon>Tracheophyta</taxon>
        <taxon>Spermatophyta</taxon>
        <taxon>Magnoliopsida</taxon>
        <taxon>Liliopsida</taxon>
        <taxon>Poales</taxon>
        <taxon>Poaceae</taxon>
        <taxon>BOP clade</taxon>
        <taxon>Oryzoideae</taxon>
        <taxon>Oryzeae</taxon>
        <taxon>Oryzinae</taxon>
        <taxon>Oryza</taxon>
        <taxon>Oryza sativa</taxon>
    </lineage>
</organism>
<sequence>MQTTNLFLSVLEFAFLISLSLSPQSLPLSQPLAPIISKEAEATPTWFRRTTKKGIKIKSNQSRKERTRQIEAQTFLDMQKLSRIHEQRRRKKEARKQQETSSPPPVLQVKNNLKSALC</sequence>
<name>B9EW09_ORYSJ</name>
<accession>B9EW09</accession>
<dbReference type="EMBL" id="CM000138">
    <property type="protein sequence ID" value="EEE55942.1"/>
    <property type="molecule type" value="Genomic_DNA"/>
</dbReference>
<evidence type="ECO:0000256" key="2">
    <source>
        <dbReference type="SAM" id="SignalP"/>
    </source>
</evidence>
<dbReference type="AlphaFoldDB" id="B9EW09"/>
<feature type="region of interest" description="Disordered" evidence="1">
    <location>
        <begin position="81"/>
        <end position="118"/>
    </location>
</feature>
<reference evidence="3" key="2">
    <citation type="submission" date="2008-12" db="EMBL/GenBank/DDBJ databases">
        <title>Improved gene annotation of the rice (Oryza sativa) genomes.</title>
        <authorList>
            <person name="Wang J."/>
            <person name="Li R."/>
            <person name="Fan W."/>
            <person name="Huang Q."/>
            <person name="Zhang J."/>
            <person name="Zhou Y."/>
            <person name="Hu Y."/>
            <person name="Zi S."/>
            <person name="Li J."/>
            <person name="Ni P."/>
            <person name="Zheng H."/>
            <person name="Zhang Y."/>
            <person name="Zhao M."/>
            <person name="Hao Q."/>
            <person name="McDermott J."/>
            <person name="Samudrala R."/>
            <person name="Kristiansen K."/>
            <person name="Wong G.K.-S."/>
        </authorList>
    </citation>
    <scope>NUCLEOTIDE SEQUENCE</scope>
</reference>
<feature type="compositionally biased region" description="Polar residues" evidence="1">
    <location>
        <begin position="109"/>
        <end position="118"/>
    </location>
</feature>
<protein>
    <submittedName>
        <fullName evidence="3">Uncharacterized protein</fullName>
    </submittedName>
</protein>
<reference evidence="3" key="1">
    <citation type="journal article" date="2005" name="PLoS Biol.">
        <title>The genomes of Oryza sativa: a history of duplications.</title>
        <authorList>
            <person name="Yu J."/>
            <person name="Wang J."/>
            <person name="Lin W."/>
            <person name="Li S."/>
            <person name="Li H."/>
            <person name="Zhou J."/>
            <person name="Ni P."/>
            <person name="Dong W."/>
            <person name="Hu S."/>
            <person name="Zeng C."/>
            <person name="Zhang J."/>
            <person name="Zhang Y."/>
            <person name="Li R."/>
            <person name="Xu Z."/>
            <person name="Li S."/>
            <person name="Li X."/>
            <person name="Zheng H."/>
            <person name="Cong L."/>
            <person name="Lin L."/>
            <person name="Yin J."/>
            <person name="Geng J."/>
            <person name="Li G."/>
            <person name="Shi J."/>
            <person name="Liu J."/>
            <person name="Lv H."/>
            <person name="Li J."/>
            <person name="Wang J."/>
            <person name="Deng Y."/>
            <person name="Ran L."/>
            <person name="Shi X."/>
            <person name="Wang X."/>
            <person name="Wu Q."/>
            <person name="Li C."/>
            <person name="Ren X."/>
            <person name="Wang J."/>
            <person name="Wang X."/>
            <person name="Li D."/>
            <person name="Liu D."/>
            <person name="Zhang X."/>
            <person name="Ji Z."/>
            <person name="Zhao W."/>
            <person name="Sun Y."/>
            <person name="Zhang Z."/>
            <person name="Bao J."/>
            <person name="Han Y."/>
            <person name="Dong L."/>
            <person name="Ji J."/>
            <person name="Chen P."/>
            <person name="Wu S."/>
            <person name="Liu J."/>
            <person name="Xiao Y."/>
            <person name="Bu D."/>
            <person name="Tan J."/>
            <person name="Yang L."/>
            <person name="Ye C."/>
            <person name="Zhang J."/>
            <person name="Xu J."/>
            <person name="Zhou Y."/>
            <person name="Yu Y."/>
            <person name="Zhang B."/>
            <person name="Zhuang S."/>
            <person name="Wei H."/>
            <person name="Liu B."/>
            <person name="Lei M."/>
            <person name="Yu H."/>
            <person name="Li Y."/>
            <person name="Xu H."/>
            <person name="Wei S."/>
            <person name="He X."/>
            <person name="Fang L."/>
            <person name="Zhang Z."/>
            <person name="Zhang Y."/>
            <person name="Huang X."/>
            <person name="Su Z."/>
            <person name="Tong W."/>
            <person name="Li J."/>
            <person name="Tong Z."/>
            <person name="Li S."/>
            <person name="Ye J."/>
            <person name="Wang L."/>
            <person name="Fang L."/>
            <person name="Lei T."/>
            <person name="Chen C."/>
            <person name="Chen H."/>
            <person name="Xu Z."/>
            <person name="Li H."/>
            <person name="Huang H."/>
            <person name="Zhang F."/>
            <person name="Xu H."/>
            <person name="Li N."/>
            <person name="Zhao C."/>
            <person name="Li S."/>
            <person name="Dong L."/>
            <person name="Huang Y."/>
            <person name="Li L."/>
            <person name="Xi Y."/>
            <person name="Qi Q."/>
            <person name="Li W."/>
            <person name="Zhang B."/>
            <person name="Hu W."/>
            <person name="Zhang Y."/>
            <person name="Tian X."/>
            <person name="Jiao Y."/>
            <person name="Liang X."/>
            <person name="Jin J."/>
            <person name="Gao L."/>
            <person name="Zheng W."/>
            <person name="Hao B."/>
            <person name="Liu S."/>
            <person name="Wang W."/>
            <person name="Yuan L."/>
            <person name="Cao M."/>
            <person name="McDermott J."/>
            <person name="Samudrala R."/>
            <person name="Wang J."/>
            <person name="Wong G.K."/>
            <person name="Yang H."/>
        </authorList>
    </citation>
    <scope>NUCLEOTIDE SEQUENCE [LARGE SCALE GENOMIC DNA]</scope>
</reference>
<dbReference type="Proteomes" id="UP000007752">
    <property type="component" value="Chromosome 1"/>
</dbReference>
<evidence type="ECO:0000256" key="1">
    <source>
        <dbReference type="SAM" id="MobiDB-lite"/>
    </source>
</evidence>
<feature type="chain" id="PRO_5002881190" evidence="2">
    <location>
        <begin position="23"/>
        <end position="118"/>
    </location>
</feature>
<proteinExistence type="predicted"/>